<dbReference type="AlphaFoldDB" id="A0AAV9APP1"/>
<keyword evidence="2" id="KW-1185">Reference proteome</keyword>
<name>A0AAV9APP1_ACOGR</name>
<gene>
    <name evidence="1" type="ORF">QJS04_geneDACA014530</name>
</gene>
<dbReference type="EMBL" id="JAUJYN010000007">
    <property type="protein sequence ID" value="KAK1266163.1"/>
    <property type="molecule type" value="Genomic_DNA"/>
</dbReference>
<sequence>MLVHLSWKPSLKQPLAMPNGLLEALDLILEGVQNLVVPLRQFLSNRKKPIHGEFCWLTQEDVIRFLLDSIGSFSPPPPPPPPHPLRFLLTLIDLDILTVDYHDSTASVSALLPLALQNQTAIKRRGTIRY</sequence>
<protein>
    <submittedName>
        <fullName evidence="1">CBS domain-containing protein CBSX5</fullName>
    </submittedName>
</protein>
<proteinExistence type="predicted"/>
<reference evidence="1" key="1">
    <citation type="journal article" date="2023" name="Nat. Commun.">
        <title>Diploid and tetraploid genomes of Acorus and the evolution of monocots.</title>
        <authorList>
            <person name="Ma L."/>
            <person name="Liu K.W."/>
            <person name="Li Z."/>
            <person name="Hsiao Y.Y."/>
            <person name="Qi Y."/>
            <person name="Fu T."/>
            <person name="Tang G.D."/>
            <person name="Zhang D."/>
            <person name="Sun W.H."/>
            <person name="Liu D.K."/>
            <person name="Li Y."/>
            <person name="Chen G.Z."/>
            <person name="Liu X.D."/>
            <person name="Liao X.Y."/>
            <person name="Jiang Y.T."/>
            <person name="Yu X."/>
            <person name="Hao Y."/>
            <person name="Huang J."/>
            <person name="Zhao X.W."/>
            <person name="Ke S."/>
            <person name="Chen Y.Y."/>
            <person name="Wu W.L."/>
            <person name="Hsu J.L."/>
            <person name="Lin Y.F."/>
            <person name="Huang M.D."/>
            <person name="Li C.Y."/>
            <person name="Huang L."/>
            <person name="Wang Z.W."/>
            <person name="Zhao X."/>
            <person name="Zhong W.Y."/>
            <person name="Peng D.H."/>
            <person name="Ahmad S."/>
            <person name="Lan S."/>
            <person name="Zhang J.S."/>
            <person name="Tsai W.C."/>
            <person name="Van de Peer Y."/>
            <person name="Liu Z.J."/>
        </authorList>
    </citation>
    <scope>NUCLEOTIDE SEQUENCE</scope>
    <source>
        <strain evidence="1">SCP</strain>
    </source>
</reference>
<organism evidence="1 2">
    <name type="scientific">Acorus gramineus</name>
    <name type="common">Dwarf sweet flag</name>
    <dbReference type="NCBI Taxonomy" id="55184"/>
    <lineage>
        <taxon>Eukaryota</taxon>
        <taxon>Viridiplantae</taxon>
        <taxon>Streptophyta</taxon>
        <taxon>Embryophyta</taxon>
        <taxon>Tracheophyta</taxon>
        <taxon>Spermatophyta</taxon>
        <taxon>Magnoliopsida</taxon>
        <taxon>Liliopsida</taxon>
        <taxon>Acoraceae</taxon>
        <taxon>Acorus</taxon>
    </lineage>
</organism>
<evidence type="ECO:0000313" key="2">
    <source>
        <dbReference type="Proteomes" id="UP001179952"/>
    </source>
</evidence>
<accession>A0AAV9APP1</accession>
<reference evidence="1" key="2">
    <citation type="submission" date="2023-06" db="EMBL/GenBank/DDBJ databases">
        <authorList>
            <person name="Ma L."/>
            <person name="Liu K.-W."/>
            <person name="Li Z."/>
            <person name="Hsiao Y.-Y."/>
            <person name="Qi Y."/>
            <person name="Fu T."/>
            <person name="Tang G."/>
            <person name="Zhang D."/>
            <person name="Sun W.-H."/>
            <person name="Liu D.-K."/>
            <person name="Li Y."/>
            <person name="Chen G.-Z."/>
            <person name="Liu X.-D."/>
            <person name="Liao X.-Y."/>
            <person name="Jiang Y.-T."/>
            <person name="Yu X."/>
            <person name="Hao Y."/>
            <person name="Huang J."/>
            <person name="Zhao X.-W."/>
            <person name="Ke S."/>
            <person name="Chen Y.-Y."/>
            <person name="Wu W.-L."/>
            <person name="Hsu J.-L."/>
            <person name="Lin Y.-F."/>
            <person name="Huang M.-D."/>
            <person name="Li C.-Y."/>
            <person name="Huang L."/>
            <person name="Wang Z.-W."/>
            <person name="Zhao X."/>
            <person name="Zhong W.-Y."/>
            <person name="Peng D.-H."/>
            <person name="Ahmad S."/>
            <person name="Lan S."/>
            <person name="Zhang J.-S."/>
            <person name="Tsai W.-C."/>
            <person name="Van De Peer Y."/>
            <person name="Liu Z.-J."/>
        </authorList>
    </citation>
    <scope>NUCLEOTIDE SEQUENCE</scope>
    <source>
        <strain evidence="1">SCP</strain>
        <tissue evidence="1">Leaves</tissue>
    </source>
</reference>
<evidence type="ECO:0000313" key="1">
    <source>
        <dbReference type="EMBL" id="KAK1266163.1"/>
    </source>
</evidence>
<comment type="caution">
    <text evidence="1">The sequence shown here is derived from an EMBL/GenBank/DDBJ whole genome shotgun (WGS) entry which is preliminary data.</text>
</comment>
<dbReference type="Proteomes" id="UP001179952">
    <property type="component" value="Unassembled WGS sequence"/>
</dbReference>